<dbReference type="InterPro" id="IPR029044">
    <property type="entry name" value="Nucleotide-diphossugar_trans"/>
</dbReference>
<protein>
    <submittedName>
        <fullName evidence="11">Uncharacterized glycosyltransferase YkcC</fullName>
    </submittedName>
</protein>
<feature type="transmembrane region" description="Helical" evidence="8">
    <location>
        <begin position="328"/>
        <end position="348"/>
    </location>
</feature>
<keyword evidence="12" id="KW-1185">Reference proteome</keyword>
<gene>
    <name evidence="10" type="ORF">C1SCF055_LOCUS787</name>
</gene>
<organism evidence="10">
    <name type="scientific">Cladocopium goreaui</name>
    <dbReference type="NCBI Taxonomy" id="2562237"/>
    <lineage>
        <taxon>Eukaryota</taxon>
        <taxon>Sar</taxon>
        <taxon>Alveolata</taxon>
        <taxon>Dinophyceae</taxon>
        <taxon>Suessiales</taxon>
        <taxon>Symbiodiniaceae</taxon>
        <taxon>Cladocopium</taxon>
    </lineage>
</organism>
<dbReference type="OrthoDB" id="3784at2759"/>
<feature type="transmembrane region" description="Helical" evidence="8">
    <location>
        <begin position="401"/>
        <end position="423"/>
    </location>
</feature>
<evidence type="ECO:0000313" key="11">
    <source>
        <dbReference type="EMBL" id="CAL4759509.1"/>
    </source>
</evidence>
<dbReference type="EMBL" id="CAMXCT010000001">
    <property type="protein sequence ID" value="CAI3972197.1"/>
    <property type="molecule type" value="Genomic_DNA"/>
</dbReference>
<feature type="transmembrane region" description="Helical" evidence="8">
    <location>
        <begin position="368"/>
        <end position="389"/>
    </location>
</feature>
<feature type="transmembrane region" description="Helical" evidence="8">
    <location>
        <begin position="995"/>
        <end position="1021"/>
    </location>
</feature>
<evidence type="ECO:0000256" key="4">
    <source>
        <dbReference type="ARBA" id="ARBA00022692"/>
    </source>
</evidence>
<dbReference type="PANTHER" id="PTHR48090">
    <property type="entry name" value="UNDECAPRENYL-PHOSPHATE 4-DEOXY-4-FORMAMIDO-L-ARABINOSE TRANSFERASE-RELATED"/>
    <property type="match status" value="1"/>
</dbReference>
<evidence type="ECO:0000256" key="2">
    <source>
        <dbReference type="ARBA" id="ARBA00022676"/>
    </source>
</evidence>
<keyword evidence="5 8" id="KW-1133">Transmembrane helix</keyword>
<feature type="transmembrane region" description="Helical" evidence="8">
    <location>
        <begin position="103"/>
        <end position="124"/>
    </location>
</feature>
<evidence type="ECO:0000259" key="9">
    <source>
        <dbReference type="Pfam" id="PF00535"/>
    </source>
</evidence>
<keyword evidence="2" id="KW-0328">Glycosyltransferase</keyword>
<feature type="transmembrane region" description="Helical" evidence="8">
    <location>
        <begin position="233"/>
        <end position="252"/>
    </location>
</feature>
<keyword evidence="3" id="KW-0808">Transferase</keyword>
<keyword evidence="4 8" id="KW-0812">Transmembrane</keyword>
<dbReference type="InterPro" id="IPR050256">
    <property type="entry name" value="Glycosyltransferase_2"/>
</dbReference>
<sequence>MLYPAKPDSNVERRATIVVTLLCAGILYAVMWLPAILGHVYTADDLGAFHLPLRHFYATCLAAGESFAWWPNLFGGFYALGEGQAGMYHPWHLLLYRVFPLNVAWNLELLTNYPLLFAGTYFFLRQQIQRTDAALAGAALLTFSGFTLLHFMHVNAISVVAHLPWLLLAIDWAMTAQTAKHVRLALLAIALLTGSQLLLGYPQYVWMSWLIEGGYVFTLLARNKTAMRRLPALAFAVLIGVGIGAIQLWPTYESLSLSARSNVDSTFSTSGSLHPSNVVQLVAPYLFVDRVIGRNTHELGLYCGSATLLLVVWLLASRSGLGNLKWLVGFAAGLVVAGLWLAIGQYSSLYPLLAKLPVIGSFRFPTRYLLLVYLGMSLLAAVAIVQLSRREVANPANRRQAIIAVWCTVVVSALLAAVAPVLWPSEYLATVVVRWVGPVLLLVSAAAITLATLGYRVALPALVVLALVDQGVYGLSYAVLPHTKSFDSWHESNSLASIAGGNRVALDLVGAKRDGPFTGNEATASGVYRIDGYAGLIPQSQLDYRQLNALRLAGVRWVHDRAADKVVGSLGTVRGEWHAVPNTMSRVRCVTEVVATDNPGASLEDINLETTAVVDEGTTLEFDTQPPGTAMLVDDRPGQLGVRTTTPSRQLLVTTERFHPGWQASIAGEPVEAIPVNGDFLGCVVPTGTHDVTFHFNAASHRYGAVVSTFSLLIAFGPVMTTDQFTAPTSRRTHRPLISIVLPVYNERSVLETLHVSILRAVEGYNMDYEMIFVDDGSSDGSSEVLDRMAGKDPHVRVVHFARNFGHQAAVQAGLEHARGDAVVLMDSDMQDAPEAIPRFVDQWREGYDVVYAIRADRKESRLKRMAFAAFYRTLSRIASTPIPQDAGNFGLVDRRVARQIAELQERDRYFPGLRSWVGYRQIGIVVERAARYDGQPRVSFWGLCRLAKTAIFSFSSFPLSVFGVIGMLALGIFTALASFSLFCKLFTNLAIPGWTSHILSASFFGALNALGISILGEYVIRIYDQVRGRPIFVVDSTRNVEDETAAPAAIRRADLHEELDALHEIQRLNAELEAMRSQLLNRDETAEAESQVVEQV</sequence>
<keyword evidence="6 8" id="KW-0472">Membrane</keyword>
<dbReference type="Proteomes" id="UP001152797">
    <property type="component" value="Unassembled WGS sequence"/>
</dbReference>
<feature type="coiled-coil region" evidence="7">
    <location>
        <begin position="1056"/>
        <end position="1090"/>
    </location>
</feature>
<dbReference type="Pfam" id="PF00535">
    <property type="entry name" value="Glycos_transf_2"/>
    <property type="match status" value="1"/>
</dbReference>
<dbReference type="GO" id="GO:0016757">
    <property type="term" value="F:glycosyltransferase activity"/>
    <property type="evidence" value="ECO:0007669"/>
    <property type="project" value="UniProtKB-KW"/>
</dbReference>
<dbReference type="PANTHER" id="PTHR48090:SF1">
    <property type="entry name" value="PROPHAGE BACTOPRENOL GLUCOSYL TRANSFERASE HOMOLOG"/>
    <property type="match status" value="1"/>
</dbReference>
<evidence type="ECO:0000256" key="5">
    <source>
        <dbReference type="ARBA" id="ARBA00022989"/>
    </source>
</evidence>
<proteinExistence type="predicted"/>
<evidence type="ECO:0000256" key="7">
    <source>
        <dbReference type="SAM" id="Coils"/>
    </source>
</evidence>
<evidence type="ECO:0000313" key="12">
    <source>
        <dbReference type="Proteomes" id="UP001152797"/>
    </source>
</evidence>
<dbReference type="Gene3D" id="3.90.550.10">
    <property type="entry name" value="Spore Coat Polysaccharide Biosynthesis Protein SpsA, Chain A"/>
    <property type="match status" value="1"/>
</dbReference>
<feature type="transmembrane region" description="Helical" evidence="8">
    <location>
        <begin position="435"/>
        <end position="455"/>
    </location>
</feature>
<keyword evidence="7" id="KW-0175">Coiled coil</keyword>
<reference evidence="10" key="1">
    <citation type="submission" date="2022-10" db="EMBL/GenBank/DDBJ databases">
        <authorList>
            <person name="Chen Y."/>
            <person name="Dougan E. K."/>
            <person name="Chan C."/>
            <person name="Rhodes N."/>
            <person name="Thang M."/>
        </authorList>
    </citation>
    <scope>NUCLEOTIDE SEQUENCE</scope>
</reference>
<evidence type="ECO:0000256" key="6">
    <source>
        <dbReference type="ARBA" id="ARBA00023136"/>
    </source>
</evidence>
<comment type="caution">
    <text evidence="10">The sequence shown here is derived from an EMBL/GenBank/DDBJ whole genome shotgun (WGS) entry which is preliminary data.</text>
</comment>
<dbReference type="InterPro" id="IPR001173">
    <property type="entry name" value="Glyco_trans_2-like"/>
</dbReference>
<comment type="subcellular location">
    <subcellularLocation>
        <location evidence="1">Membrane</location>
        <topology evidence="1">Multi-pass membrane protein</topology>
    </subcellularLocation>
</comment>
<dbReference type="CDD" id="cd04187">
    <property type="entry name" value="DPM1_like_bac"/>
    <property type="match status" value="1"/>
</dbReference>
<evidence type="ECO:0000256" key="8">
    <source>
        <dbReference type="SAM" id="Phobius"/>
    </source>
</evidence>
<dbReference type="AlphaFoldDB" id="A0A9P1BF14"/>
<evidence type="ECO:0000256" key="3">
    <source>
        <dbReference type="ARBA" id="ARBA00022679"/>
    </source>
</evidence>
<name>A0A9P1BF14_9DINO</name>
<feature type="transmembrane region" description="Helical" evidence="8">
    <location>
        <begin position="15"/>
        <end position="37"/>
    </location>
</feature>
<feature type="transmembrane region" description="Helical" evidence="8">
    <location>
        <begin position="958"/>
        <end position="983"/>
    </location>
</feature>
<accession>A0A9P1BF14</accession>
<dbReference type="EMBL" id="CAMXCT020000001">
    <property type="protein sequence ID" value="CAL1125572.1"/>
    <property type="molecule type" value="Genomic_DNA"/>
</dbReference>
<dbReference type="EMBL" id="CAMXCT030000001">
    <property type="protein sequence ID" value="CAL4759509.1"/>
    <property type="molecule type" value="Genomic_DNA"/>
</dbReference>
<dbReference type="GO" id="GO:0005886">
    <property type="term" value="C:plasma membrane"/>
    <property type="evidence" value="ECO:0007669"/>
    <property type="project" value="TreeGrafter"/>
</dbReference>
<feature type="domain" description="Glycosyltransferase 2-like" evidence="9">
    <location>
        <begin position="739"/>
        <end position="897"/>
    </location>
</feature>
<feature type="transmembrane region" description="Helical" evidence="8">
    <location>
        <begin position="133"/>
        <end position="151"/>
    </location>
</feature>
<feature type="transmembrane region" description="Helical" evidence="8">
    <location>
        <begin position="181"/>
        <end position="198"/>
    </location>
</feature>
<reference evidence="11 12" key="2">
    <citation type="submission" date="2024-05" db="EMBL/GenBank/DDBJ databases">
        <authorList>
            <person name="Chen Y."/>
            <person name="Shah S."/>
            <person name="Dougan E. K."/>
            <person name="Thang M."/>
            <person name="Chan C."/>
        </authorList>
    </citation>
    <scope>NUCLEOTIDE SEQUENCE [LARGE SCALE GENOMIC DNA]</scope>
</reference>
<dbReference type="SUPFAM" id="SSF53448">
    <property type="entry name" value="Nucleotide-diphospho-sugar transferases"/>
    <property type="match status" value="1"/>
</dbReference>
<feature type="transmembrane region" description="Helical" evidence="8">
    <location>
        <begin position="299"/>
        <end position="316"/>
    </location>
</feature>
<evidence type="ECO:0000313" key="10">
    <source>
        <dbReference type="EMBL" id="CAI3972197.1"/>
    </source>
</evidence>
<evidence type="ECO:0000256" key="1">
    <source>
        <dbReference type="ARBA" id="ARBA00004141"/>
    </source>
</evidence>